<feature type="binding site" evidence="8">
    <location>
        <begin position="76"/>
        <end position="77"/>
    </location>
    <ligand>
        <name>NAD(+)</name>
        <dbReference type="ChEBI" id="CHEBI:57540"/>
    </ligand>
</feature>
<dbReference type="PANTHER" id="PTHR20275:SF0">
    <property type="entry name" value="NAD KINASE"/>
    <property type="match status" value="1"/>
</dbReference>
<evidence type="ECO:0000256" key="6">
    <source>
        <dbReference type="ARBA" id="ARBA00023027"/>
    </source>
</evidence>
<feature type="binding site" evidence="8">
    <location>
        <position position="161"/>
    </location>
    <ligand>
        <name>NAD(+)</name>
        <dbReference type="ChEBI" id="CHEBI:57540"/>
    </ligand>
</feature>
<dbReference type="InterPro" id="IPR017437">
    <property type="entry name" value="ATP-NAD_kinase_PpnK-typ_C"/>
</dbReference>
<dbReference type="InterPro" id="IPR016064">
    <property type="entry name" value="NAD/diacylglycerol_kinase_sf"/>
</dbReference>
<keyword evidence="10" id="KW-1185">Reference proteome</keyword>
<dbReference type="GO" id="GO:0019674">
    <property type="term" value="P:NAD+ metabolic process"/>
    <property type="evidence" value="ECO:0007669"/>
    <property type="project" value="InterPro"/>
</dbReference>
<evidence type="ECO:0000256" key="5">
    <source>
        <dbReference type="ARBA" id="ARBA00022857"/>
    </source>
</evidence>
<evidence type="ECO:0000313" key="9">
    <source>
        <dbReference type="EMBL" id="RLK50765.1"/>
    </source>
</evidence>
<organism evidence="9 10">
    <name type="scientific">Alkalispirillum mobile</name>
    <dbReference type="NCBI Taxonomy" id="85925"/>
    <lineage>
        <taxon>Bacteria</taxon>
        <taxon>Pseudomonadati</taxon>
        <taxon>Pseudomonadota</taxon>
        <taxon>Gammaproteobacteria</taxon>
        <taxon>Chromatiales</taxon>
        <taxon>Ectothiorhodospiraceae</taxon>
        <taxon>Alkalispirillum</taxon>
    </lineage>
</organism>
<comment type="catalytic activity">
    <reaction evidence="7 8">
        <text>NAD(+) + ATP = ADP + NADP(+) + H(+)</text>
        <dbReference type="Rhea" id="RHEA:18629"/>
        <dbReference type="ChEBI" id="CHEBI:15378"/>
        <dbReference type="ChEBI" id="CHEBI:30616"/>
        <dbReference type="ChEBI" id="CHEBI:57540"/>
        <dbReference type="ChEBI" id="CHEBI:58349"/>
        <dbReference type="ChEBI" id="CHEBI:456216"/>
        <dbReference type="EC" id="2.7.1.23"/>
    </reaction>
</comment>
<dbReference type="GO" id="GO:0005737">
    <property type="term" value="C:cytoplasm"/>
    <property type="evidence" value="ECO:0007669"/>
    <property type="project" value="UniProtKB-SubCell"/>
</dbReference>
<dbReference type="OrthoDB" id="9774737at2"/>
<feature type="binding site" evidence="8">
    <location>
        <position position="178"/>
    </location>
    <ligand>
        <name>NAD(+)</name>
        <dbReference type="ChEBI" id="CHEBI:57540"/>
    </ligand>
</feature>
<keyword evidence="3 8" id="KW-0418">Kinase</keyword>
<proteinExistence type="inferred from homology"/>
<feature type="binding site" evidence="8">
    <location>
        <begin position="150"/>
        <end position="151"/>
    </location>
    <ligand>
        <name>NAD(+)</name>
        <dbReference type="ChEBI" id="CHEBI:57540"/>
    </ligand>
</feature>
<protein>
    <recommendedName>
        <fullName evidence="8">NAD kinase</fullName>
        <ecNumber evidence="8">2.7.1.23</ecNumber>
    </recommendedName>
    <alternativeName>
        <fullName evidence="8">ATP-dependent NAD kinase</fullName>
    </alternativeName>
</protein>
<evidence type="ECO:0000256" key="1">
    <source>
        <dbReference type="ARBA" id="ARBA00022679"/>
    </source>
</evidence>
<comment type="caution">
    <text evidence="8">Lacks conserved residue(s) required for the propagation of feature annotation.</text>
</comment>
<dbReference type="RefSeq" id="WP_121441226.1">
    <property type="nucleotide sequence ID" value="NZ_RCDA01000001.1"/>
</dbReference>
<evidence type="ECO:0000256" key="8">
    <source>
        <dbReference type="HAMAP-Rule" id="MF_00361"/>
    </source>
</evidence>
<dbReference type="SUPFAM" id="SSF111331">
    <property type="entry name" value="NAD kinase/diacylglycerol kinase-like"/>
    <property type="match status" value="1"/>
</dbReference>
<feature type="binding site" evidence="8">
    <location>
        <position position="180"/>
    </location>
    <ligand>
        <name>NAD(+)</name>
        <dbReference type="ChEBI" id="CHEBI:57540"/>
    </ligand>
</feature>
<keyword evidence="4 8" id="KW-0067">ATP-binding</keyword>
<dbReference type="EC" id="2.7.1.23" evidence="8"/>
<dbReference type="InterPro" id="IPR002504">
    <property type="entry name" value="NADK"/>
</dbReference>
<feature type="active site" description="Proton acceptor" evidence="8">
    <location>
        <position position="76"/>
    </location>
</feature>
<dbReference type="PANTHER" id="PTHR20275">
    <property type="entry name" value="NAD KINASE"/>
    <property type="match status" value="1"/>
</dbReference>
<evidence type="ECO:0000256" key="3">
    <source>
        <dbReference type="ARBA" id="ARBA00022777"/>
    </source>
</evidence>
<comment type="subcellular location">
    <subcellularLocation>
        <location evidence="8">Cytoplasm</location>
    </subcellularLocation>
</comment>
<keyword evidence="2 8" id="KW-0547">Nucleotide-binding</keyword>
<dbReference type="Gene3D" id="2.60.200.30">
    <property type="entry name" value="Probable inorganic polyphosphate/atp-NAD kinase, domain 2"/>
    <property type="match status" value="1"/>
</dbReference>
<dbReference type="GO" id="GO:0051287">
    <property type="term" value="F:NAD binding"/>
    <property type="evidence" value="ECO:0007669"/>
    <property type="project" value="UniProtKB-ARBA"/>
</dbReference>
<dbReference type="GO" id="GO:0006741">
    <property type="term" value="P:NADP+ biosynthetic process"/>
    <property type="evidence" value="ECO:0007669"/>
    <property type="project" value="UniProtKB-UniRule"/>
</dbReference>
<comment type="caution">
    <text evidence="9">The sequence shown here is derived from an EMBL/GenBank/DDBJ whole genome shotgun (WGS) entry which is preliminary data.</text>
</comment>
<evidence type="ECO:0000256" key="2">
    <source>
        <dbReference type="ARBA" id="ARBA00022741"/>
    </source>
</evidence>
<comment type="function">
    <text evidence="8">Involved in the regulation of the intracellular balance of NAD and NADP, and is a key enzyme in the biosynthesis of NADP. Catalyzes specifically the phosphorylation on 2'-hydroxyl of the adenosine moiety of NAD to yield NADP.</text>
</comment>
<dbReference type="Pfam" id="PF20143">
    <property type="entry name" value="NAD_kinase_C"/>
    <property type="match status" value="1"/>
</dbReference>
<evidence type="ECO:0000256" key="4">
    <source>
        <dbReference type="ARBA" id="ARBA00022840"/>
    </source>
</evidence>
<feature type="binding site" evidence="8">
    <location>
        <position position="251"/>
    </location>
    <ligand>
        <name>NAD(+)</name>
        <dbReference type="ChEBI" id="CHEBI:57540"/>
    </ligand>
</feature>
<keyword evidence="5 8" id="KW-0521">NADP</keyword>
<dbReference type="GO" id="GO:0005524">
    <property type="term" value="F:ATP binding"/>
    <property type="evidence" value="ECO:0007669"/>
    <property type="project" value="UniProtKB-KW"/>
</dbReference>
<dbReference type="Pfam" id="PF01513">
    <property type="entry name" value="NAD_kinase"/>
    <property type="match status" value="1"/>
</dbReference>
<dbReference type="FunFam" id="2.60.200.30:FF:000009">
    <property type="entry name" value="Poly(P)/ATP NAD kinase"/>
    <property type="match status" value="1"/>
</dbReference>
<keyword evidence="1 8" id="KW-0808">Transferase</keyword>
<dbReference type="Gene3D" id="3.40.50.10330">
    <property type="entry name" value="Probable inorganic polyphosphate/atp-NAD kinase, domain 1"/>
    <property type="match status" value="1"/>
</dbReference>
<dbReference type="NCBIfam" id="NF002306">
    <property type="entry name" value="PRK01231.1"/>
    <property type="match status" value="1"/>
</dbReference>
<gene>
    <name evidence="8" type="primary">nadK</name>
    <name evidence="9" type="ORF">DFR31_0671</name>
</gene>
<keyword evidence="8" id="KW-0963">Cytoplasm</keyword>
<keyword evidence="6 8" id="KW-0520">NAD</keyword>
<sequence length="297" mass="32290">MSTPTQHFPVVAITGKPDDPSIAETVQGLVDLLRSHQREVILDEQSTGQLGLQGLATMERQALGRAADLVISVGGDGTLLSTARSLIKHDIAILGVNRGRLGFLVDVSPARLAPELEAVLAGHYVRDDRTLLLAESINTDGVHSQAMALNDVVLHRWNTSRMIDFRTYVNGELLNDHRSDGLIISTPTGSTAYAMASGGPITHPGVDAMVLVPVCPHTLSNRPLVIPGNSVVEIELNEGNTRHIRVSCDSQDDLALTDNGRIRIRKFPQQAHLIHPASHGYFEILRAKLRWGDTNLR</sequence>
<dbReference type="GO" id="GO:0046872">
    <property type="term" value="F:metal ion binding"/>
    <property type="evidence" value="ECO:0007669"/>
    <property type="project" value="UniProtKB-UniRule"/>
</dbReference>
<evidence type="ECO:0000256" key="7">
    <source>
        <dbReference type="ARBA" id="ARBA00047925"/>
    </source>
</evidence>
<evidence type="ECO:0000313" key="10">
    <source>
        <dbReference type="Proteomes" id="UP000275461"/>
    </source>
</evidence>
<dbReference type="InterPro" id="IPR017438">
    <property type="entry name" value="ATP-NAD_kinase_N"/>
</dbReference>
<dbReference type="Proteomes" id="UP000275461">
    <property type="component" value="Unassembled WGS sequence"/>
</dbReference>
<comment type="similarity">
    <text evidence="8">Belongs to the NAD kinase family.</text>
</comment>
<dbReference type="GO" id="GO:0003951">
    <property type="term" value="F:NAD+ kinase activity"/>
    <property type="evidence" value="ECO:0007669"/>
    <property type="project" value="UniProtKB-UniRule"/>
</dbReference>
<reference evidence="9 10" key="1">
    <citation type="submission" date="2018-10" db="EMBL/GenBank/DDBJ databases">
        <title>Genomic Encyclopedia of Type Strains, Phase IV (KMG-IV): sequencing the most valuable type-strain genomes for metagenomic binning, comparative biology and taxonomic classification.</title>
        <authorList>
            <person name="Goeker M."/>
        </authorList>
    </citation>
    <scope>NUCLEOTIDE SEQUENCE [LARGE SCALE GENOMIC DNA]</scope>
    <source>
        <strain evidence="9 10">DSM 12769</strain>
    </source>
</reference>
<dbReference type="HAMAP" id="MF_00361">
    <property type="entry name" value="NAD_kinase"/>
    <property type="match status" value="1"/>
</dbReference>
<dbReference type="EMBL" id="RCDA01000001">
    <property type="protein sequence ID" value="RLK50765.1"/>
    <property type="molecule type" value="Genomic_DNA"/>
</dbReference>
<comment type="cofactor">
    <cofactor evidence="8">
        <name>a divalent metal cation</name>
        <dbReference type="ChEBI" id="CHEBI:60240"/>
    </cofactor>
</comment>
<name>A0A498C4S0_9GAMM</name>
<dbReference type="AlphaFoldDB" id="A0A498C4S0"/>
<accession>A0A498C4S0</accession>